<gene>
    <name evidence="1" type="ORF">QN277_028079</name>
</gene>
<dbReference type="AlphaFoldDB" id="A0AAE1J2I6"/>
<name>A0AAE1J2I6_9FABA</name>
<dbReference type="EMBL" id="JAWXYG010000009">
    <property type="protein sequence ID" value="KAK4262530.1"/>
    <property type="molecule type" value="Genomic_DNA"/>
</dbReference>
<reference evidence="1" key="1">
    <citation type="submission" date="2023-10" db="EMBL/GenBank/DDBJ databases">
        <title>Chromosome-level genome of the transformable northern wattle, Acacia crassicarpa.</title>
        <authorList>
            <person name="Massaro I."/>
            <person name="Sinha N.R."/>
            <person name="Poethig S."/>
            <person name="Leichty A.R."/>
        </authorList>
    </citation>
    <scope>NUCLEOTIDE SEQUENCE</scope>
    <source>
        <strain evidence="1">Acra3RX</strain>
        <tissue evidence="1">Leaf</tissue>
    </source>
</reference>
<evidence type="ECO:0000313" key="2">
    <source>
        <dbReference type="Proteomes" id="UP001293593"/>
    </source>
</evidence>
<comment type="caution">
    <text evidence="1">The sequence shown here is derived from an EMBL/GenBank/DDBJ whole genome shotgun (WGS) entry which is preliminary data.</text>
</comment>
<proteinExistence type="predicted"/>
<organism evidence="1 2">
    <name type="scientific">Acacia crassicarpa</name>
    <name type="common">northern wattle</name>
    <dbReference type="NCBI Taxonomy" id="499986"/>
    <lineage>
        <taxon>Eukaryota</taxon>
        <taxon>Viridiplantae</taxon>
        <taxon>Streptophyta</taxon>
        <taxon>Embryophyta</taxon>
        <taxon>Tracheophyta</taxon>
        <taxon>Spermatophyta</taxon>
        <taxon>Magnoliopsida</taxon>
        <taxon>eudicotyledons</taxon>
        <taxon>Gunneridae</taxon>
        <taxon>Pentapetalae</taxon>
        <taxon>rosids</taxon>
        <taxon>fabids</taxon>
        <taxon>Fabales</taxon>
        <taxon>Fabaceae</taxon>
        <taxon>Caesalpinioideae</taxon>
        <taxon>mimosoid clade</taxon>
        <taxon>Acacieae</taxon>
        <taxon>Acacia</taxon>
    </lineage>
</organism>
<keyword evidence="2" id="KW-1185">Reference proteome</keyword>
<evidence type="ECO:0000313" key="1">
    <source>
        <dbReference type="EMBL" id="KAK4262530.1"/>
    </source>
</evidence>
<protein>
    <submittedName>
        <fullName evidence="1">Uncharacterized protein</fullName>
    </submittedName>
</protein>
<accession>A0AAE1J2I6</accession>
<sequence>MPTQQVICRKGKAVLVRVYVEKPRKMTVPSNHVHHHHHVFHHNGYLRQGYDRKAELLRYSQFLRNSVRKEPSTTLLPSKQISDNVKGKPSTRVVSSKRKQMHEGNLYGCFGNWKLLIPSFLRSNAKSKHRKKKKEMQKGSSLSQIANVMKTSRVKRRQGFFPRMFSSTRKQYC</sequence>
<dbReference type="Proteomes" id="UP001293593">
    <property type="component" value="Unassembled WGS sequence"/>
</dbReference>